<name>A0ABN9TUH4_9DINO</name>
<reference evidence="2" key="1">
    <citation type="submission" date="2023-10" db="EMBL/GenBank/DDBJ databases">
        <authorList>
            <person name="Chen Y."/>
            <person name="Shah S."/>
            <person name="Dougan E. K."/>
            <person name="Thang M."/>
            <person name="Chan C."/>
        </authorList>
    </citation>
    <scope>NUCLEOTIDE SEQUENCE [LARGE SCALE GENOMIC DNA]</scope>
</reference>
<accession>A0ABN9TUH4</accession>
<dbReference type="EMBL" id="CAUYUJ010015102">
    <property type="protein sequence ID" value="CAK0849886.1"/>
    <property type="molecule type" value="Genomic_DNA"/>
</dbReference>
<dbReference type="Proteomes" id="UP001189429">
    <property type="component" value="Unassembled WGS sequence"/>
</dbReference>
<organism evidence="2 3">
    <name type="scientific">Prorocentrum cordatum</name>
    <dbReference type="NCBI Taxonomy" id="2364126"/>
    <lineage>
        <taxon>Eukaryota</taxon>
        <taxon>Sar</taxon>
        <taxon>Alveolata</taxon>
        <taxon>Dinophyceae</taxon>
        <taxon>Prorocentrales</taxon>
        <taxon>Prorocentraceae</taxon>
        <taxon>Prorocentrum</taxon>
    </lineage>
</organism>
<gene>
    <name evidence="2" type="ORF">PCOR1329_LOCUS42467</name>
</gene>
<proteinExistence type="predicted"/>
<feature type="non-terminal residue" evidence="2">
    <location>
        <position position="1"/>
    </location>
</feature>
<evidence type="ECO:0000256" key="1">
    <source>
        <dbReference type="SAM" id="MobiDB-lite"/>
    </source>
</evidence>
<keyword evidence="3" id="KW-1185">Reference proteome</keyword>
<sequence length="148" mass="15788">FRRRAEARASPPAEGGSSRAPRSTAGRHRGGRSQTAEVGGRRGKRGPQTRGEEAQGAARRWSRGARQGELRSGGTPSNECTGTPAPPVACRAPGALASSTLPLGPILRMVVMALDSYDLPRALAELAPYRPNYLRVDPARLTAYDRSR</sequence>
<feature type="region of interest" description="Disordered" evidence="1">
    <location>
        <begin position="1"/>
        <end position="87"/>
    </location>
</feature>
<comment type="caution">
    <text evidence="2">The sequence shown here is derived from an EMBL/GenBank/DDBJ whole genome shotgun (WGS) entry which is preliminary data.</text>
</comment>
<evidence type="ECO:0000313" key="3">
    <source>
        <dbReference type="Proteomes" id="UP001189429"/>
    </source>
</evidence>
<protein>
    <submittedName>
        <fullName evidence="2">Uncharacterized protein</fullName>
    </submittedName>
</protein>
<evidence type="ECO:0000313" key="2">
    <source>
        <dbReference type="EMBL" id="CAK0849886.1"/>
    </source>
</evidence>